<feature type="region of interest" description="Disordered" evidence="1">
    <location>
        <begin position="144"/>
        <end position="163"/>
    </location>
</feature>
<feature type="domain" description="SnoaL-like" evidence="2">
    <location>
        <begin position="7"/>
        <end position="132"/>
    </location>
</feature>
<evidence type="ECO:0000259" key="2">
    <source>
        <dbReference type="Pfam" id="PF13577"/>
    </source>
</evidence>
<keyword evidence="4" id="KW-1185">Reference proteome</keyword>
<accession>A0A844ZL52</accession>
<comment type="caution">
    <text evidence="3">The sequence shown here is derived from an EMBL/GenBank/DDBJ whole genome shotgun (WGS) entry which is preliminary data.</text>
</comment>
<evidence type="ECO:0000256" key="1">
    <source>
        <dbReference type="SAM" id="MobiDB-lite"/>
    </source>
</evidence>
<name>A0A844ZL52_9SPHN</name>
<reference evidence="3 4" key="1">
    <citation type="submission" date="2019-12" db="EMBL/GenBank/DDBJ databases">
        <title>Genomic-based taxomic classification of the family Erythrobacteraceae.</title>
        <authorList>
            <person name="Xu L."/>
        </authorList>
    </citation>
    <scope>NUCLEOTIDE SEQUENCE [LARGE SCALE GENOMIC DNA]</scope>
    <source>
        <strain evidence="3 4">JCM 16339</strain>
    </source>
</reference>
<dbReference type="InterPro" id="IPR032710">
    <property type="entry name" value="NTF2-like_dom_sf"/>
</dbReference>
<dbReference type="Pfam" id="PF13577">
    <property type="entry name" value="SnoaL_4"/>
    <property type="match status" value="1"/>
</dbReference>
<gene>
    <name evidence="3" type="ORF">GRI32_07065</name>
</gene>
<dbReference type="Gene3D" id="3.10.450.50">
    <property type="match status" value="1"/>
</dbReference>
<evidence type="ECO:0000313" key="3">
    <source>
        <dbReference type="EMBL" id="MXO88498.1"/>
    </source>
</evidence>
<evidence type="ECO:0000313" key="4">
    <source>
        <dbReference type="Proteomes" id="UP000435243"/>
    </source>
</evidence>
<dbReference type="AlphaFoldDB" id="A0A844ZL52"/>
<protein>
    <recommendedName>
        <fullName evidence="2">SnoaL-like domain-containing protein</fullName>
    </recommendedName>
</protein>
<organism evidence="3 4">
    <name type="scientific">Alteraurantiacibacter aestuarii</name>
    <dbReference type="NCBI Taxonomy" id="650004"/>
    <lineage>
        <taxon>Bacteria</taxon>
        <taxon>Pseudomonadati</taxon>
        <taxon>Pseudomonadota</taxon>
        <taxon>Alphaproteobacteria</taxon>
        <taxon>Sphingomonadales</taxon>
        <taxon>Erythrobacteraceae</taxon>
        <taxon>Alteraurantiacibacter</taxon>
    </lineage>
</organism>
<dbReference type="EMBL" id="WTYY01000003">
    <property type="protein sequence ID" value="MXO88498.1"/>
    <property type="molecule type" value="Genomic_DNA"/>
</dbReference>
<proteinExistence type="predicted"/>
<dbReference type="InterPro" id="IPR037401">
    <property type="entry name" value="SnoaL-like"/>
</dbReference>
<dbReference type="SUPFAM" id="SSF54427">
    <property type="entry name" value="NTF2-like"/>
    <property type="match status" value="1"/>
</dbReference>
<dbReference type="Proteomes" id="UP000435243">
    <property type="component" value="Unassembled WGS sequence"/>
</dbReference>
<sequence>MKDKKRLLIEHECGKLPLLFARYADNGDHAALAELFTQDCILARPFQPDHPYHGRDRVQAIFRDRPPILVRHIVTNVLVEVISENEARGTNYLTMLSSHEGTTPPQPSGAIYVGGFEDHYVKTEGTWKFMSRYGMVALHQGGAMPNIPAPSDAARGLGEEELK</sequence>
<dbReference type="RefSeq" id="WP_160590699.1">
    <property type="nucleotide sequence ID" value="NZ_BAAAFP010000001.1"/>
</dbReference>
<dbReference type="OrthoDB" id="2860904at2"/>